<dbReference type="PANTHER" id="PTHR42850:SF7">
    <property type="entry name" value="BIS(5'-NUCLEOSYL)-TETRAPHOSPHATASE PRPE [ASYMMETRICAL]"/>
    <property type="match status" value="1"/>
</dbReference>
<comment type="caution">
    <text evidence="3">The sequence shown here is derived from an EMBL/GenBank/DDBJ whole genome shotgun (WGS) entry which is preliminary data.</text>
</comment>
<name>A0A7C9PJQ1_9BURK</name>
<dbReference type="Gene3D" id="3.60.21.10">
    <property type="match status" value="1"/>
</dbReference>
<organism evidence="3 4">
    <name type="scientific">Ideonella livida</name>
    <dbReference type="NCBI Taxonomy" id="2707176"/>
    <lineage>
        <taxon>Bacteria</taxon>
        <taxon>Pseudomonadati</taxon>
        <taxon>Pseudomonadota</taxon>
        <taxon>Betaproteobacteria</taxon>
        <taxon>Burkholderiales</taxon>
        <taxon>Sphaerotilaceae</taxon>
        <taxon>Ideonella</taxon>
    </lineage>
</organism>
<evidence type="ECO:0000313" key="3">
    <source>
        <dbReference type="EMBL" id="NDY93716.1"/>
    </source>
</evidence>
<dbReference type="PANTHER" id="PTHR42850">
    <property type="entry name" value="METALLOPHOSPHOESTERASE"/>
    <property type="match status" value="1"/>
</dbReference>
<evidence type="ECO:0000256" key="1">
    <source>
        <dbReference type="SAM" id="MobiDB-lite"/>
    </source>
</evidence>
<dbReference type="GO" id="GO:0016791">
    <property type="term" value="F:phosphatase activity"/>
    <property type="evidence" value="ECO:0007669"/>
    <property type="project" value="TreeGrafter"/>
</dbReference>
<dbReference type="InterPro" id="IPR029052">
    <property type="entry name" value="Metallo-depent_PP-like"/>
</dbReference>
<dbReference type="GO" id="GO:0005737">
    <property type="term" value="C:cytoplasm"/>
    <property type="evidence" value="ECO:0007669"/>
    <property type="project" value="TreeGrafter"/>
</dbReference>
<protein>
    <submittedName>
        <fullName evidence="3">Metallophosphoesterase</fullName>
    </submittedName>
</protein>
<evidence type="ECO:0000259" key="2">
    <source>
        <dbReference type="Pfam" id="PF00149"/>
    </source>
</evidence>
<sequence length="362" mass="40676">MRTSRQKHRERTSMMQTLPDGPVDIVGDVHGELDALRALLAAAGYDGQGCHPEGRQLVFLGDLVDRGPDSPGVVRLVRRMVEEGRAFAILGNHELNLLRGERKAGNDWFWREHNHHDQRYQPWTWAEPAADADTLRFFAGLPLALVRDDLRIVHAAWHGPSVAAVQALPPGSELDQVFSDWDSRADAQVQASGLLQAAKAEKAAWRHHFADPTVDMAPLTAVGQLDEARQMLNPLRVLTSGVERCTARPFFASGQWRFAERVRWWEEYADDVPVVVGHYWRQFLPLDRQALGKGDPDLFHGVSPLAWLGPRGTVFCVDYSVGGRWQERGAEPQARRTRLALLRWPERVLVLDDGERAPTSPP</sequence>
<dbReference type="SUPFAM" id="SSF56300">
    <property type="entry name" value="Metallo-dependent phosphatases"/>
    <property type="match status" value="1"/>
</dbReference>
<feature type="region of interest" description="Disordered" evidence="1">
    <location>
        <begin position="1"/>
        <end position="21"/>
    </location>
</feature>
<evidence type="ECO:0000313" key="4">
    <source>
        <dbReference type="Proteomes" id="UP000484255"/>
    </source>
</evidence>
<feature type="domain" description="Calcineurin-like phosphoesterase" evidence="2">
    <location>
        <begin position="22"/>
        <end position="149"/>
    </location>
</feature>
<reference evidence="3 4" key="1">
    <citation type="submission" date="2020-02" db="EMBL/GenBank/DDBJ databases">
        <title>Ideonella bacterium strain TBM-1.</title>
        <authorList>
            <person name="Chen W.-M."/>
        </authorList>
    </citation>
    <scope>NUCLEOTIDE SEQUENCE [LARGE SCALE GENOMIC DNA]</scope>
    <source>
        <strain evidence="3 4">TBM-1</strain>
    </source>
</reference>
<dbReference type="PRINTS" id="PR00114">
    <property type="entry name" value="STPHPHTASE"/>
</dbReference>
<dbReference type="EMBL" id="JAAGOH010000045">
    <property type="protein sequence ID" value="NDY93716.1"/>
    <property type="molecule type" value="Genomic_DNA"/>
</dbReference>
<dbReference type="InterPro" id="IPR050126">
    <property type="entry name" value="Ap4A_hydrolase"/>
</dbReference>
<dbReference type="Proteomes" id="UP000484255">
    <property type="component" value="Unassembled WGS sequence"/>
</dbReference>
<gene>
    <name evidence="3" type="ORF">G3A44_21225</name>
</gene>
<accession>A0A7C9PJQ1</accession>
<dbReference type="Pfam" id="PF00149">
    <property type="entry name" value="Metallophos"/>
    <property type="match status" value="1"/>
</dbReference>
<dbReference type="InterPro" id="IPR006186">
    <property type="entry name" value="Ser/Thr-sp_prot-phosphatase"/>
</dbReference>
<proteinExistence type="predicted"/>
<feature type="compositionally biased region" description="Basic residues" evidence="1">
    <location>
        <begin position="1"/>
        <end position="10"/>
    </location>
</feature>
<keyword evidence="4" id="KW-1185">Reference proteome</keyword>
<dbReference type="AlphaFoldDB" id="A0A7C9PJQ1"/>
<dbReference type="InterPro" id="IPR004843">
    <property type="entry name" value="Calcineurin-like_PHP"/>
</dbReference>